<feature type="transmembrane region" description="Helical" evidence="3">
    <location>
        <begin position="95"/>
        <end position="112"/>
    </location>
</feature>
<reference evidence="5 6" key="1">
    <citation type="submission" date="2020-02" db="EMBL/GenBank/DDBJ databases">
        <title>Genome sequence of the type strain CGMCC 1.15528 of Mesorhizobium zhangyense.</title>
        <authorList>
            <person name="Gao J."/>
            <person name="Sun J."/>
        </authorList>
    </citation>
    <scope>NUCLEOTIDE SEQUENCE [LARGE SCALE GENOMIC DNA]</scope>
    <source>
        <strain evidence="5 6">CGMCC 1.15528</strain>
    </source>
</reference>
<dbReference type="InterPro" id="IPR050469">
    <property type="entry name" value="Diguanylate_Cyclase"/>
</dbReference>
<comment type="catalytic activity">
    <reaction evidence="2">
        <text>2 GTP = 3',3'-c-di-GMP + 2 diphosphate</text>
        <dbReference type="Rhea" id="RHEA:24898"/>
        <dbReference type="ChEBI" id="CHEBI:33019"/>
        <dbReference type="ChEBI" id="CHEBI:37565"/>
        <dbReference type="ChEBI" id="CHEBI:58805"/>
        <dbReference type="EC" id="2.7.7.65"/>
    </reaction>
</comment>
<name>A0A7C9V4E9_9HYPH</name>
<evidence type="ECO:0000256" key="2">
    <source>
        <dbReference type="ARBA" id="ARBA00034247"/>
    </source>
</evidence>
<keyword evidence="3" id="KW-1133">Transmembrane helix</keyword>
<dbReference type="PANTHER" id="PTHR45138">
    <property type="entry name" value="REGULATORY COMPONENTS OF SENSORY TRANSDUCTION SYSTEM"/>
    <property type="match status" value="1"/>
</dbReference>
<dbReference type="InterPro" id="IPR029787">
    <property type="entry name" value="Nucleotide_cyclase"/>
</dbReference>
<evidence type="ECO:0000256" key="3">
    <source>
        <dbReference type="SAM" id="Phobius"/>
    </source>
</evidence>
<evidence type="ECO:0000259" key="4">
    <source>
        <dbReference type="PROSITE" id="PS50887"/>
    </source>
</evidence>
<dbReference type="InterPro" id="IPR000160">
    <property type="entry name" value="GGDEF_dom"/>
</dbReference>
<dbReference type="Proteomes" id="UP000481252">
    <property type="component" value="Unassembled WGS sequence"/>
</dbReference>
<feature type="transmembrane region" description="Helical" evidence="3">
    <location>
        <begin position="186"/>
        <end position="210"/>
    </location>
</feature>
<dbReference type="SUPFAM" id="SSF55073">
    <property type="entry name" value="Nucleotide cyclase"/>
    <property type="match status" value="1"/>
</dbReference>
<feature type="transmembrane region" description="Helical" evidence="3">
    <location>
        <begin position="148"/>
        <end position="166"/>
    </location>
</feature>
<dbReference type="PROSITE" id="PS50887">
    <property type="entry name" value="GGDEF"/>
    <property type="match status" value="1"/>
</dbReference>
<keyword evidence="3" id="KW-0472">Membrane</keyword>
<proteinExistence type="predicted"/>
<sequence length="387" mass="42404">MAFQIDLNTLMLCSMLVTSTCGVLFLLEAWRRREIASSLWWGIGFACSTISLLFYIASSAPHLDWLGPVGNGFVVATMSFIWVGARSFNGRSSAVVPALAGPCLVILVPLLMSRPLEAWSGAVLFFFVFSFYSLMTGFEFWRGGANRYQNALILAVTSSFNGLYYAGRGGVLWLTSPDHPFFTAYFGSKVATIEVMLLILISSFTLVALGREQTEMALRRAATHDGLTDVLNRREFVQRAEQSLQRLAVTRAPATVLIMDLDFFKKINDTYGHPVGDQVLVMFAAMAKSTIRASDLLCRHGGEEFVVFLPGVGQRRAIDIAENIRARCAEIAIVTERGTLRPTISIGVASAPFSERDLPSLIAEADEALYLAKSEGRNRVATAARAA</sequence>
<dbReference type="CDD" id="cd01949">
    <property type="entry name" value="GGDEF"/>
    <property type="match status" value="1"/>
</dbReference>
<protein>
    <recommendedName>
        <fullName evidence="1">diguanylate cyclase</fullName>
        <ecNumber evidence="1">2.7.7.65</ecNumber>
    </recommendedName>
</protein>
<feature type="transmembrane region" description="Helical" evidence="3">
    <location>
        <begin position="118"/>
        <end position="141"/>
    </location>
</feature>
<dbReference type="SMART" id="SM00267">
    <property type="entry name" value="GGDEF"/>
    <property type="match status" value="1"/>
</dbReference>
<dbReference type="EC" id="2.7.7.65" evidence="1"/>
<dbReference type="GO" id="GO:0052621">
    <property type="term" value="F:diguanylate cyclase activity"/>
    <property type="evidence" value="ECO:0007669"/>
    <property type="project" value="UniProtKB-EC"/>
</dbReference>
<dbReference type="NCBIfam" id="TIGR00254">
    <property type="entry name" value="GGDEF"/>
    <property type="match status" value="1"/>
</dbReference>
<accession>A0A7C9V4E9</accession>
<evidence type="ECO:0000313" key="6">
    <source>
        <dbReference type="Proteomes" id="UP000481252"/>
    </source>
</evidence>
<dbReference type="EMBL" id="JAAKZG010000001">
    <property type="protein sequence ID" value="NGN39543.1"/>
    <property type="molecule type" value="Genomic_DNA"/>
</dbReference>
<dbReference type="Pfam" id="PF00990">
    <property type="entry name" value="GGDEF"/>
    <property type="match status" value="1"/>
</dbReference>
<evidence type="ECO:0000256" key="1">
    <source>
        <dbReference type="ARBA" id="ARBA00012528"/>
    </source>
</evidence>
<gene>
    <name evidence="5" type="ORF">G6N74_00540</name>
</gene>
<dbReference type="FunFam" id="3.30.70.270:FF:000001">
    <property type="entry name" value="Diguanylate cyclase domain protein"/>
    <property type="match status" value="1"/>
</dbReference>
<feature type="transmembrane region" description="Helical" evidence="3">
    <location>
        <begin position="63"/>
        <end position="83"/>
    </location>
</feature>
<keyword evidence="6" id="KW-1185">Reference proteome</keyword>
<dbReference type="InterPro" id="IPR043128">
    <property type="entry name" value="Rev_trsase/Diguanyl_cyclase"/>
</dbReference>
<dbReference type="RefSeq" id="WP_165113185.1">
    <property type="nucleotide sequence ID" value="NZ_JAAKZG010000001.1"/>
</dbReference>
<keyword evidence="3" id="KW-0812">Transmembrane</keyword>
<evidence type="ECO:0000313" key="5">
    <source>
        <dbReference type="EMBL" id="NGN39543.1"/>
    </source>
</evidence>
<feature type="transmembrane region" description="Helical" evidence="3">
    <location>
        <begin position="39"/>
        <end position="57"/>
    </location>
</feature>
<feature type="domain" description="GGDEF" evidence="4">
    <location>
        <begin position="252"/>
        <end position="385"/>
    </location>
</feature>
<dbReference type="Gene3D" id="3.30.70.270">
    <property type="match status" value="1"/>
</dbReference>
<feature type="transmembrane region" description="Helical" evidence="3">
    <location>
        <begin position="6"/>
        <end position="27"/>
    </location>
</feature>
<organism evidence="5 6">
    <name type="scientific">Mesorhizobium zhangyense</name>
    <dbReference type="NCBI Taxonomy" id="1776730"/>
    <lineage>
        <taxon>Bacteria</taxon>
        <taxon>Pseudomonadati</taxon>
        <taxon>Pseudomonadota</taxon>
        <taxon>Alphaproteobacteria</taxon>
        <taxon>Hyphomicrobiales</taxon>
        <taxon>Phyllobacteriaceae</taxon>
        <taxon>Mesorhizobium</taxon>
    </lineage>
</organism>
<dbReference type="PANTHER" id="PTHR45138:SF9">
    <property type="entry name" value="DIGUANYLATE CYCLASE DGCM-RELATED"/>
    <property type="match status" value="1"/>
</dbReference>
<comment type="caution">
    <text evidence="5">The sequence shown here is derived from an EMBL/GenBank/DDBJ whole genome shotgun (WGS) entry which is preliminary data.</text>
</comment>
<dbReference type="AlphaFoldDB" id="A0A7C9V4E9"/>